<dbReference type="GO" id="GO:0004016">
    <property type="term" value="F:adenylate cyclase activity"/>
    <property type="evidence" value="ECO:0007669"/>
    <property type="project" value="UniProtKB-ARBA"/>
</dbReference>
<organism evidence="3 4">
    <name type="scientific">Nitratireductor mangrovi</name>
    <dbReference type="NCBI Taxonomy" id="2599600"/>
    <lineage>
        <taxon>Bacteria</taxon>
        <taxon>Pseudomonadati</taxon>
        <taxon>Pseudomonadota</taxon>
        <taxon>Alphaproteobacteria</taxon>
        <taxon>Hyphomicrobiales</taxon>
        <taxon>Phyllobacteriaceae</taxon>
        <taxon>Nitratireductor</taxon>
    </lineage>
</organism>
<dbReference type="KEGG" id="niy:FQ775_20900"/>
<dbReference type="InterPro" id="IPR050697">
    <property type="entry name" value="Adenylyl/Guanylyl_Cyclase_3/4"/>
</dbReference>
<accession>A0A5B8L472</accession>
<feature type="transmembrane region" description="Helical" evidence="1">
    <location>
        <begin position="293"/>
        <end position="314"/>
    </location>
</feature>
<dbReference type="Pfam" id="PF00211">
    <property type="entry name" value="Guanylate_cyc"/>
    <property type="match status" value="1"/>
</dbReference>
<dbReference type="Proteomes" id="UP000321389">
    <property type="component" value="Chromosome"/>
</dbReference>
<evidence type="ECO:0000313" key="3">
    <source>
        <dbReference type="EMBL" id="QDZ02629.1"/>
    </source>
</evidence>
<dbReference type="PANTHER" id="PTHR43081:SF1">
    <property type="entry name" value="ADENYLATE CYCLASE, TERMINAL-DIFFERENTIATION SPECIFIC"/>
    <property type="match status" value="1"/>
</dbReference>
<dbReference type="SMART" id="SM00044">
    <property type="entry name" value="CYCc"/>
    <property type="match status" value="1"/>
</dbReference>
<dbReference type="GO" id="GO:0035556">
    <property type="term" value="P:intracellular signal transduction"/>
    <property type="evidence" value="ECO:0007669"/>
    <property type="project" value="InterPro"/>
</dbReference>
<feature type="transmembrane region" description="Helical" evidence="1">
    <location>
        <begin position="349"/>
        <end position="369"/>
    </location>
</feature>
<reference evidence="3" key="1">
    <citation type="submission" date="2020-04" db="EMBL/GenBank/DDBJ databases">
        <title>Nitratireductor sp. nov. isolated from mangrove soil.</title>
        <authorList>
            <person name="Ye Y."/>
        </authorList>
    </citation>
    <scope>NUCLEOTIDE SEQUENCE</scope>
    <source>
        <strain evidence="3">SY7</strain>
    </source>
</reference>
<dbReference type="AlphaFoldDB" id="A0A5B8L472"/>
<keyword evidence="1" id="KW-0472">Membrane</keyword>
<evidence type="ECO:0000256" key="1">
    <source>
        <dbReference type="SAM" id="Phobius"/>
    </source>
</evidence>
<dbReference type="Gene3D" id="3.30.70.1230">
    <property type="entry name" value="Nucleotide cyclase"/>
    <property type="match status" value="1"/>
</dbReference>
<keyword evidence="1" id="KW-0812">Transmembrane</keyword>
<dbReference type="InterPro" id="IPR007890">
    <property type="entry name" value="CHASE2"/>
</dbReference>
<dbReference type="EMBL" id="CP042301">
    <property type="protein sequence ID" value="QDZ02629.1"/>
    <property type="molecule type" value="Genomic_DNA"/>
</dbReference>
<evidence type="ECO:0000259" key="2">
    <source>
        <dbReference type="PROSITE" id="PS50125"/>
    </source>
</evidence>
<feature type="transmembrane region" description="Helical" evidence="1">
    <location>
        <begin position="321"/>
        <end position="343"/>
    </location>
</feature>
<dbReference type="PANTHER" id="PTHR43081">
    <property type="entry name" value="ADENYLATE CYCLASE, TERMINAL-DIFFERENTIATION SPECIFIC-RELATED"/>
    <property type="match status" value="1"/>
</dbReference>
<dbReference type="InterPro" id="IPR029787">
    <property type="entry name" value="Nucleotide_cyclase"/>
</dbReference>
<keyword evidence="1" id="KW-1133">Transmembrane helix</keyword>
<gene>
    <name evidence="3" type="ORF">FQ775_20900</name>
</gene>
<sequence length="597" mass="62536">MDVPRGPRVGSAGRSRFVVIAAILALAIAALSSQTAPWRLLEARAFDFLSTTLPPARPAEGPLIIAIDEPSFAEIGLQWPWPRSLHAQLIAALRNAGVRAIGVDIIFAEPSDPAADSALAGAIGPDIVLAADETLIEGPHADQLVRVEPLPALLVNGGRPGVSSIVLDGDGTLRRIPAYDDGFARQLLEIAGNVPGVHPPAGALIQAYGPARSYDTVSYYQALVPSEFLPPGHLAGRVVIIGLSLQSAPTVEAGGADAYATSFTPRTGRLVSGAEIQATIFDNLAAGSFIRSASLLVTLTAIAAATLASALLVWHGTGWQTIAAGAATVLFIAAAGFIAIRVGRLHVPTLAPGFAFVTVASAVGARDFAAERRLRRFIAHAFSQYLDPAQVRRLAADPSGLKLGGERKTLTVLFSDVRGFTTIAESMKHDPERLTGLINRLLDPLSEAILAHGGTIDKYMGDAVMAFWNAPLDDPDHALHAVQAAIAMVAAIEPLNAELAREGLGDDLRFKIGVGINSGDCIVGNMGSRRRFDYTAIGDAVNLASRLEGQTKEHGVSILLGEETAALIHHNVPLVEVASIRVKGKTEAVTVYTIGGV</sequence>
<dbReference type="InterPro" id="IPR001054">
    <property type="entry name" value="A/G_cyclase"/>
</dbReference>
<name>A0A5B8L472_9HYPH</name>
<dbReference type="SUPFAM" id="SSF55073">
    <property type="entry name" value="Nucleotide cyclase"/>
    <property type="match status" value="1"/>
</dbReference>
<dbReference type="Pfam" id="PF05226">
    <property type="entry name" value="CHASE2"/>
    <property type="match status" value="1"/>
</dbReference>
<dbReference type="SMART" id="SM01080">
    <property type="entry name" value="CHASE2"/>
    <property type="match status" value="1"/>
</dbReference>
<dbReference type="CDD" id="cd07302">
    <property type="entry name" value="CHD"/>
    <property type="match status" value="1"/>
</dbReference>
<evidence type="ECO:0000313" key="4">
    <source>
        <dbReference type="Proteomes" id="UP000321389"/>
    </source>
</evidence>
<keyword evidence="4" id="KW-1185">Reference proteome</keyword>
<proteinExistence type="predicted"/>
<dbReference type="PROSITE" id="PS50125">
    <property type="entry name" value="GUANYLATE_CYCLASE_2"/>
    <property type="match status" value="1"/>
</dbReference>
<dbReference type="GO" id="GO:0009190">
    <property type="term" value="P:cyclic nucleotide biosynthetic process"/>
    <property type="evidence" value="ECO:0007669"/>
    <property type="project" value="InterPro"/>
</dbReference>
<feature type="domain" description="Guanylate cyclase" evidence="2">
    <location>
        <begin position="411"/>
        <end position="548"/>
    </location>
</feature>
<protein>
    <submittedName>
        <fullName evidence="3">Adenylate/guanylate cyclase domain-containing protein</fullName>
    </submittedName>
</protein>
<dbReference type="OrthoDB" id="9789782at2"/>